<dbReference type="OrthoDB" id="7359338at2"/>
<keyword evidence="1" id="KW-0175">Coiled coil</keyword>
<evidence type="ECO:0000256" key="1">
    <source>
        <dbReference type="SAM" id="Coils"/>
    </source>
</evidence>
<feature type="chain" id="PRO_5016720464" description="YfdX protein" evidence="3">
    <location>
        <begin position="25"/>
        <end position="287"/>
    </location>
</feature>
<reference evidence="4 5" key="1">
    <citation type="submission" date="2018-07" db="EMBL/GenBank/DDBJ databases">
        <title>Genomic Encyclopedia of Type Strains, Phase IV (KMG-IV): sequencing the most valuable type-strain genomes for metagenomic binning, comparative biology and taxonomic classification.</title>
        <authorList>
            <person name="Goeker M."/>
        </authorList>
    </citation>
    <scope>NUCLEOTIDE SEQUENCE [LARGE SCALE GENOMIC DNA]</scope>
    <source>
        <strain evidence="4 5">DSM 14364</strain>
    </source>
</reference>
<evidence type="ECO:0000313" key="4">
    <source>
        <dbReference type="EMBL" id="RDI59106.1"/>
    </source>
</evidence>
<dbReference type="RefSeq" id="WP_114770018.1">
    <property type="nucleotide sequence ID" value="NZ_QQBB01000004.1"/>
</dbReference>
<accession>A0A370HKJ9</accession>
<evidence type="ECO:0008006" key="6">
    <source>
        <dbReference type="Google" id="ProtNLM"/>
    </source>
</evidence>
<proteinExistence type="predicted"/>
<feature type="compositionally biased region" description="Gly residues" evidence="2">
    <location>
        <begin position="64"/>
        <end position="74"/>
    </location>
</feature>
<dbReference type="EMBL" id="QQBB01000004">
    <property type="protein sequence ID" value="RDI59106.1"/>
    <property type="molecule type" value="Genomic_DNA"/>
</dbReference>
<keyword evidence="5" id="KW-1185">Reference proteome</keyword>
<feature type="region of interest" description="Disordered" evidence="2">
    <location>
        <begin position="50"/>
        <end position="75"/>
    </location>
</feature>
<evidence type="ECO:0000256" key="2">
    <source>
        <dbReference type="SAM" id="MobiDB-lite"/>
    </source>
</evidence>
<gene>
    <name evidence="4" type="ORF">DES45_10417</name>
</gene>
<feature type="signal peptide" evidence="3">
    <location>
        <begin position="1"/>
        <end position="24"/>
    </location>
</feature>
<sequence length="287" mass="30237">MKRRKIWANLGTAVLMTTPAATQAGMLPAQPAGIEAPAGQGTIHLAQHQGHGKAVKAAPDGEGGEGGGEGGGGAQLPAGLHLARGIEMIRGHLIVGGELVEAGRWADALPHFLHPEEEIYGSLRDDLKAFGIGPFQTALKSLSQTVKAKNKEAYARARATVEERLAAAESAVLAKEENKSYFVLEAALETLQQAADEYEEAVEKGRIANVVEYQDARGFVFEIDRLVGTVADALAAKNADAAKAIRAGLDDLKATFPAVTPPQKPAKDASQFLASVAKFELQVGNFR</sequence>
<keyword evidence="3" id="KW-0732">Signal</keyword>
<protein>
    <recommendedName>
        <fullName evidence="6">YfdX protein</fullName>
    </recommendedName>
</protein>
<evidence type="ECO:0000313" key="5">
    <source>
        <dbReference type="Proteomes" id="UP000254925"/>
    </source>
</evidence>
<feature type="coiled-coil region" evidence="1">
    <location>
        <begin position="151"/>
        <end position="208"/>
    </location>
</feature>
<evidence type="ECO:0000256" key="3">
    <source>
        <dbReference type="SAM" id="SignalP"/>
    </source>
</evidence>
<organism evidence="4 5">
    <name type="scientific">Microvirga subterranea</name>
    <dbReference type="NCBI Taxonomy" id="186651"/>
    <lineage>
        <taxon>Bacteria</taxon>
        <taxon>Pseudomonadati</taxon>
        <taxon>Pseudomonadota</taxon>
        <taxon>Alphaproteobacteria</taxon>
        <taxon>Hyphomicrobiales</taxon>
        <taxon>Methylobacteriaceae</taxon>
        <taxon>Microvirga</taxon>
    </lineage>
</organism>
<name>A0A370HKJ9_9HYPH</name>
<dbReference type="AlphaFoldDB" id="A0A370HKJ9"/>
<dbReference type="Proteomes" id="UP000254925">
    <property type="component" value="Unassembled WGS sequence"/>
</dbReference>
<comment type="caution">
    <text evidence="4">The sequence shown here is derived from an EMBL/GenBank/DDBJ whole genome shotgun (WGS) entry which is preliminary data.</text>
</comment>